<reference evidence="1 2" key="1">
    <citation type="submission" date="2017-05" db="EMBL/GenBank/DDBJ databases">
        <title>Genome Sequence of Loktanella vestfoldensis Strain SMR4r Isolated from a Culture of the Diatom Skeletonema marinoi.</title>
        <authorList>
            <person name="Topel M."/>
            <person name="Pinder M.I.M."/>
            <person name="Johansson O.N."/>
            <person name="Kourtchenko O."/>
            <person name="Godhe A."/>
            <person name="Clarke A.K."/>
        </authorList>
    </citation>
    <scope>NUCLEOTIDE SEQUENCE [LARGE SCALE GENOMIC DNA]</scope>
    <source>
        <strain evidence="1 2">SMR4r</strain>
    </source>
</reference>
<gene>
    <name evidence="1" type="ORF">LOKVESSMR4R_02949</name>
</gene>
<dbReference type="KEGG" id="lvs:LOKVESSMR4R_02949"/>
<dbReference type="RefSeq" id="WP_087209885.1">
    <property type="nucleotide sequence ID" value="NZ_CP021431.1"/>
</dbReference>
<dbReference type="AlphaFoldDB" id="A0A1Y0EFK6"/>
<sequence length="121" mass="12776">MSDPVLTSAQLRAGIWDFRVTCATTPALIASHEGQPLPGLRCDPDTGTGSWRCSLPVPAAILSEGLQTIVIHTAAGVTIGSLAILSGAALADDIRAEIDLLRSELDLLKAAFRQQHHSQTH</sequence>
<dbReference type="Proteomes" id="UP000195273">
    <property type="component" value="Chromosome"/>
</dbReference>
<proteinExistence type="predicted"/>
<keyword evidence="2" id="KW-1185">Reference proteome</keyword>
<protein>
    <submittedName>
        <fullName evidence="1">Uncharacterized protein</fullName>
    </submittedName>
</protein>
<name>A0A1Y0EFK6_9RHOB</name>
<organism evidence="1 2">
    <name type="scientific">Yoonia vestfoldensis</name>
    <dbReference type="NCBI Taxonomy" id="245188"/>
    <lineage>
        <taxon>Bacteria</taxon>
        <taxon>Pseudomonadati</taxon>
        <taxon>Pseudomonadota</taxon>
        <taxon>Alphaproteobacteria</taxon>
        <taxon>Rhodobacterales</taxon>
        <taxon>Paracoccaceae</taxon>
        <taxon>Yoonia</taxon>
    </lineage>
</organism>
<evidence type="ECO:0000313" key="2">
    <source>
        <dbReference type="Proteomes" id="UP000195273"/>
    </source>
</evidence>
<accession>A0A1Y0EFK6</accession>
<evidence type="ECO:0000313" key="1">
    <source>
        <dbReference type="EMBL" id="ARU02240.1"/>
    </source>
</evidence>
<dbReference type="OrthoDB" id="7772846at2"/>
<dbReference type="EMBL" id="CP021431">
    <property type="protein sequence ID" value="ARU02240.1"/>
    <property type="molecule type" value="Genomic_DNA"/>
</dbReference>